<dbReference type="EMBL" id="VSSQ01099883">
    <property type="protein sequence ID" value="MPN42268.1"/>
    <property type="molecule type" value="Genomic_DNA"/>
</dbReference>
<feature type="transmembrane region" description="Helical" evidence="1">
    <location>
        <begin position="139"/>
        <end position="168"/>
    </location>
</feature>
<organism evidence="2">
    <name type="scientific">bioreactor metagenome</name>
    <dbReference type="NCBI Taxonomy" id="1076179"/>
    <lineage>
        <taxon>unclassified sequences</taxon>
        <taxon>metagenomes</taxon>
        <taxon>ecological metagenomes</taxon>
    </lineage>
</organism>
<keyword evidence="1" id="KW-1133">Transmembrane helix</keyword>
<protein>
    <submittedName>
        <fullName evidence="2">Uncharacterized protein</fullName>
    </submittedName>
</protein>
<dbReference type="AlphaFoldDB" id="A0A645HT92"/>
<gene>
    <name evidence="2" type="ORF">SDC9_189825</name>
</gene>
<keyword evidence="1" id="KW-0472">Membrane</keyword>
<reference evidence="2" key="1">
    <citation type="submission" date="2019-08" db="EMBL/GenBank/DDBJ databases">
        <authorList>
            <person name="Kucharzyk K."/>
            <person name="Murdoch R.W."/>
            <person name="Higgins S."/>
            <person name="Loffler F."/>
        </authorList>
    </citation>
    <scope>NUCLEOTIDE SEQUENCE</scope>
</reference>
<keyword evidence="1" id="KW-0812">Transmembrane</keyword>
<accession>A0A645HT92</accession>
<evidence type="ECO:0000313" key="2">
    <source>
        <dbReference type="EMBL" id="MPN42268.1"/>
    </source>
</evidence>
<name>A0A645HT92_9ZZZZ</name>
<evidence type="ECO:0000256" key="1">
    <source>
        <dbReference type="SAM" id="Phobius"/>
    </source>
</evidence>
<sequence length="187" mass="21842">MIYELWRTVETIGYYALPLAPVLMVMYTFSTFRKYNKFCKKISSVEKISKMKKVRNKMVFILLMLILNVLGITIMISNFAYILRTAFEFYQTNFNDFKTYLFMQGPQFILLLIGLIVNIKLVFGNKEANSVKNARTVLLLYLIATLIQILTILSTVLPLLIAFIHWYLLKNKNQMLILDSDERGLVL</sequence>
<proteinExistence type="predicted"/>
<feature type="transmembrane region" description="Helical" evidence="1">
    <location>
        <begin position="59"/>
        <end position="81"/>
    </location>
</feature>
<feature type="transmembrane region" description="Helical" evidence="1">
    <location>
        <begin position="12"/>
        <end position="32"/>
    </location>
</feature>
<feature type="transmembrane region" description="Helical" evidence="1">
    <location>
        <begin position="101"/>
        <end position="119"/>
    </location>
</feature>
<comment type="caution">
    <text evidence="2">The sequence shown here is derived from an EMBL/GenBank/DDBJ whole genome shotgun (WGS) entry which is preliminary data.</text>
</comment>